<dbReference type="Proteomes" id="UP000292362">
    <property type="component" value="Unassembled WGS sequence"/>
</dbReference>
<comment type="caution">
    <text evidence="2">The sequence shown here is derived from an EMBL/GenBank/DDBJ whole genome shotgun (WGS) entry which is preliminary data.</text>
</comment>
<organism evidence="2 3">
    <name type="scientific">Hamiltosporidium tvaerminnensis</name>
    <dbReference type="NCBI Taxonomy" id="1176355"/>
    <lineage>
        <taxon>Eukaryota</taxon>
        <taxon>Fungi</taxon>
        <taxon>Fungi incertae sedis</taxon>
        <taxon>Microsporidia</taxon>
        <taxon>Dubosqiidae</taxon>
        <taxon>Hamiltosporidium</taxon>
    </lineage>
</organism>
<name>A0A4Q9KZG8_9MICR</name>
<reference evidence="2 3" key="1">
    <citation type="submission" date="2017-12" db="EMBL/GenBank/DDBJ databases">
        <authorList>
            <person name="Pombert J.-F."/>
            <person name="Haag K.L."/>
            <person name="Ebert D."/>
        </authorList>
    </citation>
    <scope>NUCLEOTIDE SEQUENCE [LARGE SCALE GENOMIC DNA]</scope>
    <source>
        <strain evidence="2">FI-OER-3-3</strain>
    </source>
</reference>
<feature type="region of interest" description="Disordered" evidence="1">
    <location>
        <begin position="21"/>
        <end position="61"/>
    </location>
</feature>
<gene>
    <name evidence="2" type="ORF">CWI37_1273p0010</name>
</gene>
<dbReference type="EMBL" id="PITJ01001273">
    <property type="protein sequence ID" value="TBT99629.1"/>
    <property type="molecule type" value="Genomic_DNA"/>
</dbReference>
<proteinExistence type="predicted"/>
<evidence type="ECO:0000313" key="2">
    <source>
        <dbReference type="EMBL" id="TBT99629.1"/>
    </source>
</evidence>
<accession>A0A4Q9KZG8</accession>
<evidence type="ECO:0000256" key="1">
    <source>
        <dbReference type="SAM" id="MobiDB-lite"/>
    </source>
</evidence>
<dbReference type="VEuPathDB" id="MicrosporidiaDB:CWI37_1273p0010"/>
<evidence type="ECO:0000313" key="3">
    <source>
        <dbReference type="Proteomes" id="UP000292362"/>
    </source>
</evidence>
<protein>
    <submittedName>
        <fullName evidence="2">Uncharacterized protein</fullName>
    </submittedName>
</protein>
<dbReference type="AlphaFoldDB" id="A0A4Q9KZG8"/>
<sequence>MKTVKTISFDRRRGTDVILGAERHKQPKPSLKQVDNEEDGVKTQNTKNILPLSKEPTTNTNDELELKNEIEVVEMVEIII</sequence>